<protein>
    <submittedName>
        <fullName evidence="1">Uncharacterized protein</fullName>
    </submittedName>
</protein>
<dbReference type="Proteomes" id="UP000620124">
    <property type="component" value="Unassembled WGS sequence"/>
</dbReference>
<keyword evidence="2" id="KW-1185">Reference proteome</keyword>
<proteinExistence type="predicted"/>
<comment type="caution">
    <text evidence="1">The sequence shown here is derived from an EMBL/GenBank/DDBJ whole genome shotgun (WGS) entry which is preliminary data.</text>
</comment>
<name>A0A8H6YU56_9AGAR</name>
<reference evidence="1" key="1">
    <citation type="submission" date="2020-05" db="EMBL/GenBank/DDBJ databases">
        <title>Mycena genomes resolve the evolution of fungal bioluminescence.</title>
        <authorList>
            <person name="Tsai I.J."/>
        </authorList>
    </citation>
    <scope>NUCLEOTIDE SEQUENCE</scope>
    <source>
        <strain evidence="1">CCC161011</strain>
    </source>
</reference>
<dbReference type="OrthoDB" id="5538558at2759"/>
<gene>
    <name evidence="1" type="ORF">MVEN_00341200</name>
</gene>
<dbReference type="Pfam" id="PF13279">
    <property type="entry name" value="4HBT_2"/>
    <property type="match status" value="1"/>
</dbReference>
<dbReference type="Gene3D" id="3.10.129.10">
    <property type="entry name" value="Hotdog Thioesterase"/>
    <property type="match status" value="1"/>
</dbReference>
<accession>A0A8H6YU56</accession>
<dbReference type="InterPro" id="IPR029069">
    <property type="entry name" value="HotDog_dom_sf"/>
</dbReference>
<dbReference type="EMBL" id="JACAZI010000003">
    <property type="protein sequence ID" value="KAF7364714.1"/>
    <property type="molecule type" value="Genomic_DNA"/>
</dbReference>
<sequence>MPPNNALADPLVASSYFSPEGGEAYKPLRDAMVAQAAAMGYEVATMTEHGIIWADDQDPFGHVGGATYARLTFKVNYRVFESFGKTLGARYDDLVRATGVGCIIRNYNTVLKRQVRYPDCLLTAVRISEVQPDRYYAITTMWSYQQQAIVAECSGDIGFFDYSKNKPANLLEYGGVYADLHRELCERSKNSNELYSQWVADHPKSGKRAKL</sequence>
<dbReference type="SUPFAM" id="SSF54637">
    <property type="entry name" value="Thioesterase/thiol ester dehydrase-isomerase"/>
    <property type="match status" value="1"/>
</dbReference>
<dbReference type="AlphaFoldDB" id="A0A8H6YU56"/>
<organism evidence="1 2">
    <name type="scientific">Mycena venus</name>
    <dbReference type="NCBI Taxonomy" id="2733690"/>
    <lineage>
        <taxon>Eukaryota</taxon>
        <taxon>Fungi</taxon>
        <taxon>Dikarya</taxon>
        <taxon>Basidiomycota</taxon>
        <taxon>Agaricomycotina</taxon>
        <taxon>Agaricomycetes</taxon>
        <taxon>Agaricomycetidae</taxon>
        <taxon>Agaricales</taxon>
        <taxon>Marasmiineae</taxon>
        <taxon>Mycenaceae</taxon>
        <taxon>Mycena</taxon>
    </lineage>
</organism>
<evidence type="ECO:0000313" key="2">
    <source>
        <dbReference type="Proteomes" id="UP000620124"/>
    </source>
</evidence>
<evidence type="ECO:0000313" key="1">
    <source>
        <dbReference type="EMBL" id="KAF7364714.1"/>
    </source>
</evidence>